<feature type="compositionally biased region" description="Low complexity" evidence="1">
    <location>
        <begin position="233"/>
        <end position="252"/>
    </location>
</feature>
<feature type="compositionally biased region" description="Low complexity" evidence="1">
    <location>
        <begin position="140"/>
        <end position="153"/>
    </location>
</feature>
<sequence length="325" mass="34440">MDSIVEFDVLAQRFPNLEEFDIQSPSSPYVTDFFPSDGDDHLSAFDSIGKLARLKTVTLPWPTNIGTGCISPEKLREIVTRWKNDEAKGLENVYFYGSKHSVLSASSRTVSLGFTFEVADEVEELMPKMNPSGYEGLEGGSSANHHGGASSSGRPKLEHLQSHFSHIAPHLKAHLTDRQANPILSTSEPASGYLAPLSEAFVNAYETGSRMGLGMPVRVTLSTTESSLVVLQSAPTSTTPPSSSSGTPELAGTTGGIVGGAGSVADQKARQTTPVSPLLAAEGGPDTSKMLVSTVIAPAGELAEARVAIWAIEDVARRLQTSLEK</sequence>
<proteinExistence type="predicted"/>
<feature type="region of interest" description="Disordered" evidence="1">
    <location>
        <begin position="129"/>
        <end position="156"/>
    </location>
</feature>
<name>A0AAV9WE52_9PEZI</name>
<dbReference type="Pfam" id="PF17233">
    <property type="entry name" value="DUF5308"/>
    <property type="match status" value="1"/>
</dbReference>
<dbReference type="AlphaFoldDB" id="A0AAV9WE52"/>
<reference evidence="2 3" key="1">
    <citation type="submission" date="2023-08" db="EMBL/GenBank/DDBJ databases">
        <authorList>
            <person name="Palmer J.M."/>
        </authorList>
    </citation>
    <scope>NUCLEOTIDE SEQUENCE [LARGE SCALE GENOMIC DNA]</scope>
    <source>
        <strain evidence="2 3">TWF481</strain>
    </source>
</reference>
<feature type="region of interest" description="Disordered" evidence="1">
    <location>
        <begin position="233"/>
        <end position="281"/>
    </location>
</feature>
<dbReference type="Proteomes" id="UP001370758">
    <property type="component" value="Unassembled WGS sequence"/>
</dbReference>
<accession>A0AAV9WE52</accession>
<dbReference type="EMBL" id="JAVHJL010000003">
    <property type="protein sequence ID" value="KAK6506855.1"/>
    <property type="molecule type" value="Genomic_DNA"/>
</dbReference>
<organism evidence="2 3">
    <name type="scientific">Arthrobotrys musiformis</name>
    <dbReference type="NCBI Taxonomy" id="47236"/>
    <lineage>
        <taxon>Eukaryota</taxon>
        <taxon>Fungi</taxon>
        <taxon>Dikarya</taxon>
        <taxon>Ascomycota</taxon>
        <taxon>Pezizomycotina</taxon>
        <taxon>Orbiliomycetes</taxon>
        <taxon>Orbiliales</taxon>
        <taxon>Orbiliaceae</taxon>
        <taxon>Arthrobotrys</taxon>
    </lineage>
</organism>
<keyword evidence="3" id="KW-1185">Reference proteome</keyword>
<feature type="compositionally biased region" description="Gly residues" evidence="1">
    <location>
        <begin position="253"/>
        <end position="262"/>
    </location>
</feature>
<dbReference type="InterPro" id="IPR035186">
    <property type="entry name" value="DUF5308"/>
</dbReference>
<comment type="caution">
    <text evidence="2">The sequence shown here is derived from an EMBL/GenBank/DDBJ whole genome shotgun (WGS) entry which is preliminary data.</text>
</comment>
<gene>
    <name evidence="2" type="ORF">TWF481_005315</name>
</gene>
<evidence type="ECO:0000313" key="3">
    <source>
        <dbReference type="Proteomes" id="UP001370758"/>
    </source>
</evidence>
<protein>
    <submittedName>
        <fullName evidence="2">Uncharacterized protein</fullName>
    </submittedName>
</protein>
<evidence type="ECO:0000313" key="2">
    <source>
        <dbReference type="EMBL" id="KAK6506855.1"/>
    </source>
</evidence>
<evidence type="ECO:0000256" key="1">
    <source>
        <dbReference type="SAM" id="MobiDB-lite"/>
    </source>
</evidence>